<evidence type="ECO:0000313" key="2">
    <source>
        <dbReference type="EMBL" id="GHP08654.1"/>
    </source>
</evidence>
<feature type="region of interest" description="Disordered" evidence="1">
    <location>
        <begin position="50"/>
        <end position="71"/>
    </location>
</feature>
<proteinExistence type="predicted"/>
<reference evidence="2" key="1">
    <citation type="submission" date="2020-10" db="EMBL/GenBank/DDBJ databases">
        <title>Unveiling of a novel bifunctional photoreceptor, Dualchrome1, isolated from a cosmopolitan green alga.</title>
        <authorList>
            <person name="Suzuki S."/>
            <person name="Kawachi M."/>
        </authorList>
    </citation>
    <scope>NUCLEOTIDE SEQUENCE</scope>
    <source>
        <strain evidence="2">NIES 2893</strain>
    </source>
</reference>
<feature type="region of interest" description="Disordered" evidence="1">
    <location>
        <begin position="247"/>
        <end position="269"/>
    </location>
</feature>
<name>A0A830HNA6_9CHLO</name>
<accession>A0A830HNA6</accession>
<keyword evidence="3" id="KW-1185">Reference proteome</keyword>
<sequence>MPAFGSFAGTASGVWTGQLVAVRPDTGQLEQVALTQKASSRSKLVRSCVTVERRGHAQETNEPNSDEDDEQQLLTTAAEAARSGRSSSQPRYALDRQVFLTDAEGRLESAYEASNAVNIAESAPGLAFFEDGSYCAGPARLVFDDKEVQDDDDGGGGEASSAEESKISLVETCLVAPGGHMRARIQVTLCSSLGYVTDEQTDEDELELDVVPLRVAAYYETWHAPSSKWDESGTSLADIQDVIDSQEQGDRGAVAHHTSEDNNTAETTEATTWGRDGFIESSARWNAKALDGPWQGLTRSMFALPATGNFAAATSEEFMVRYMHDAKQTSGMGVDPLDNREGAVLWLPHGICVAITMDRKTRGVVLLTGVYTRGVGVGGCDTFTYMERSYEADGTLDAVEHTCAAHQAAAAAVSS</sequence>
<dbReference type="AlphaFoldDB" id="A0A830HNA6"/>
<organism evidence="2 3">
    <name type="scientific">Pycnococcus provasolii</name>
    <dbReference type="NCBI Taxonomy" id="41880"/>
    <lineage>
        <taxon>Eukaryota</taxon>
        <taxon>Viridiplantae</taxon>
        <taxon>Chlorophyta</taxon>
        <taxon>Pseudoscourfieldiophyceae</taxon>
        <taxon>Pseudoscourfieldiales</taxon>
        <taxon>Pycnococcaceae</taxon>
        <taxon>Pycnococcus</taxon>
    </lineage>
</organism>
<dbReference type="PANTHER" id="PTHR36025">
    <property type="entry name" value="DIHYDROOROTATE DEHYDROGENASE (DUF3598)"/>
    <property type="match status" value="1"/>
</dbReference>
<evidence type="ECO:0000313" key="3">
    <source>
        <dbReference type="Proteomes" id="UP000660262"/>
    </source>
</evidence>
<evidence type="ECO:0000256" key="1">
    <source>
        <dbReference type="SAM" id="MobiDB-lite"/>
    </source>
</evidence>
<dbReference type="Proteomes" id="UP000660262">
    <property type="component" value="Unassembled WGS sequence"/>
</dbReference>
<dbReference type="PANTHER" id="PTHR36025:SF1">
    <property type="entry name" value="DIHYDROOROTATE DEHYDROGENASE (DUF3598)"/>
    <property type="match status" value="1"/>
</dbReference>
<gene>
    <name evidence="2" type="ORF">PPROV_000739100</name>
</gene>
<dbReference type="EMBL" id="BNJQ01000021">
    <property type="protein sequence ID" value="GHP08654.1"/>
    <property type="molecule type" value="Genomic_DNA"/>
</dbReference>
<comment type="caution">
    <text evidence="2">The sequence shown here is derived from an EMBL/GenBank/DDBJ whole genome shotgun (WGS) entry which is preliminary data.</text>
</comment>
<protein>
    <submittedName>
        <fullName evidence="2">Uncharacterized protein</fullName>
    </submittedName>
</protein>